<gene>
    <name evidence="1" type="ORF">S01H4_02650</name>
</gene>
<reference evidence="1" key="1">
    <citation type="journal article" date="2014" name="Front. Microbiol.">
        <title>High frequency of phylogenetically diverse reductive dehalogenase-homologous genes in deep subseafloor sedimentary metagenomes.</title>
        <authorList>
            <person name="Kawai M."/>
            <person name="Futagami T."/>
            <person name="Toyoda A."/>
            <person name="Takaki Y."/>
            <person name="Nishi S."/>
            <person name="Hori S."/>
            <person name="Arai W."/>
            <person name="Tsubouchi T."/>
            <person name="Morono Y."/>
            <person name="Uchiyama I."/>
            <person name="Ito T."/>
            <person name="Fujiyama A."/>
            <person name="Inagaki F."/>
            <person name="Takami H."/>
        </authorList>
    </citation>
    <scope>NUCLEOTIDE SEQUENCE</scope>
    <source>
        <strain evidence="1">Expedition CK06-06</strain>
    </source>
</reference>
<dbReference type="AlphaFoldDB" id="X1AWZ2"/>
<dbReference type="EMBL" id="BART01000597">
    <property type="protein sequence ID" value="GAG73727.1"/>
    <property type="molecule type" value="Genomic_DNA"/>
</dbReference>
<comment type="caution">
    <text evidence="1">The sequence shown here is derived from an EMBL/GenBank/DDBJ whole genome shotgun (WGS) entry which is preliminary data.</text>
</comment>
<sequence length="62" mass="7482">MDPVQYEKIADQLMQFRCKLPKDDHLTCKQAQGEVYRMKNQIDRLLFRLDKLASLDNRGWIR</sequence>
<organism evidence="1">
    <name type="scientific">marine sediment metagenome</name>
    <dbReference type="NCBI Taxonomy" id="412755"/>
    <lineage>
        <taxon>unclassified sequences</taxon>
        <taxon>metagenomes</taxon>
        <taxon>ecological metagenomes</taxon>
    </lineage>
</organism>
<evidence type="ECO:0000313" key="1">
    <source>
        <dbReference type="EMBL" id="GAG73727.1"/>
    </source>
</evidence>
<name>X1AWZ2_9ZZZZ</name>
<protein>
    <submittedName>
        <fullName evidence="1">Uncharacterized protein</fullName>
    </submittedName>
</protein>
<proteinExistence type="predicted"/>
<accession>X1AWZ2</accession>